<dbReference type="PANTHER" id="PTHR28029">
    <property type="entry name" value="PROTEIN ILM1"/>
    <property type="match status" value="1"/>
</dbReference>
<keyword evidence="3" id="KW-1185">Reference proteome</keyword>
<comment type="caution">
    <text evidence="2">The sequence shown here is derived from an EMBL/GenBank/DDBJ whole genome shotgun (WGS) entry which is preliminary data.</text>
</comment>
<feature type="transmembrane region" description="Helical" evidence="1">
    <location>
        <begin position="153"/>
        <end position="172"/>
    </location>
</feature>
<keyword evidence="1" id="KW-0812">Transmembrane</keyword>
<dbReference type="EMBL" id="JAWRVE010000139">
    <property type="protein sequence ID" value="KAL1854419.1"/>
    <property type="molecule type" value="Genomic_DNA"/>
</dbReference>
<dbReference type="Pfam" id="PF10311">
    <property type="entry name" value="Ilm1"/>
    <property type="match status" value="1"/>
</dbReference>
<evidence type="ECO:0000313" key="2">
    <source>
        <dbReference type="EMBL" id="KAL1854419.1"/>
    </source>
</evidence>
<keyword evidence="1" id="KW-1133">Transmembrane helix</keyword>
<reference evidence="2 3" key="1">
    <citation type="journal article" date="2024" name="IMA Fungus">
        <title>IMA Genome - F19 : A genome assembly and annotation guide to empower mycologists, including annotated draft genome sequences of Ceratocystis pirilliformis, Diaporthe australafricana, Fusarium ophioides, Paecilomyces lecythidis, and Sporothrix stenoceras.</title>
        <authorList>
            <person name="Aylward J."/>
            <person name="Wilson A.M."/>
            <person name="Visagie C.M."/>
            <person name="Spraker J."/>
            <person name="Barnes I."/>
            <person name="Buitendag C."/>
            <person name="Ceriani C."/>
            <person name="Del Mar Angel L."/>
            <person name="du Plessis D."/>
            <person name="Fuchs T."/>
            <person name="Gasser K."/>
            <person name="Kramer D."/>
            <person name="Li W."/>
            <person name="Munsamy K."/>
            <person name="Piso A."/>
            <person name="Price J.L."/>
            <person name="Sonnekus B."/>
            <person name="Thomas C."/>
            <person name="van der Nest A."/>
            <person name="van Dijk A."/>
            <person name="van Heerden A."/>
            <person name="van Vuuren N."/>
            <person name="Yilmaz N."/>
            <person name="Duong T.A."/>
            <person name="van der Merwe N.A."/>
            <person name="Wingfield M.J."/>
            <person name="Wingfield B.D."/>
        </authorList>
    </citation>
    <scope>NUCLEOTIDE SEQUENCE [LARGE SCALE GENOMIC DNA]</scope>
    <source>
        <strain evidence="2 3">CMW 18300</strain>
    </source>
</reference>
<feature type="transmembrane region" description="Helical" evidence="1">
    <location>
        <begin position="56"/>
        <end position="76"/>
    </location>
</feature>
<sequence>MALISAKTIITSLSLFHVTLGFFFLTNPMTIADQALVYVLGEAMGMPYDRSFEAHSAPLAFLAAILATVGLTDLVSLSLPEDVVLTEHWGTQAPVRLLISFLLLAYSFLFSPSSPIFRDSTSVRGRMAHPSASLNNAGYSASTWGGDGLKNRVFFAFAFVEVVSWFWIWVTLREEKQSLAMKKASSSKRRASSARM</sequence>
<evidence type="ECO:0008006" key="4">
    <source>
        <dbReference type="Google" id="ProtNLM"/>
    </source>
</evidence>
<organism evidence="2 3">
    <name type="scientific">Diaporthe australafricana</name>
    <dbReference type="NCBI Taxonomy" id="127596"/>
    <lineage>
        <taxon>Eukaryota</taxon>
        <taxon>Fungi</taxon>
        <taxon>Dikarya</taxon>
        <taxon>Ascomycota</taxon>
        <taxon>Pezizomycotina</taxon>
        <taxon>Sordariomycetes</taxon>
        <taxon>Sordariomycetidae</taxon>
        <taxon>Diaporthales</taxon>
        <taxon>Diaporthaceae</taxon>
        <taxon>Diaporthe</taxon>
    </lineage>
</organism>
<evidence type="ECO:0000256" key="1">
    <source>
        <dbReference type="SAM" id="Phobius"/>
    </source>
</evidence>
<dbReference type="InterPro" id="IPR018815">
    <property type="entry name" value="Incr_loss_mito_DNA_1"/>
</dbReference>
<gene>
    <name evidence="2" type="ORF">Daus18300_011438</name>
</gene>
<keyword evidence="1" id="KW-0472">Membrane</keyword>
<feature type="transmembrane region" description="Helical" evidence="1">
    <location>
        <begin position="97"/>
        <end position="117"/>
    </location>
</feature>
<name>A0ABR3W6D7_9PEZI</name>
<protein>
    <recommendedName>
        <fullName evidence="4">Increased loss of mitochondrial DNA protein 1</fullName>
    </recommendedName>
</protein>
<accession>A0ABR3W6D7</accession>
<dbReference type="PANTHER" id="PTHR28029:SF1">
    <property type="entry name" value="PROTEIN ILM1"/>
    <property type="match status" value="1"/>
</dbReference>
<evidence type="ECO:0000313" key="3">
    <source>
        <dbReference type="Proteomes" id="UP001583177"/>
    </source>
</evidence>
<proteinExistence type="predicted"/>
<dbReference type="Proteomes" id="UP001583177">
    <property type="component" value="Unassembled WGS sequence"/>
</dbReference>